<dbReference type="Proteomes" id="UP000054244">
    <property type="component" value="Unassembled WGS sequence"/>
</dbReference>
<proteinExistence type="predicted"/>
<feature type="non-terminal residue" evidence="2">
    <location>
        <position position="1"/>
    </location>
</feature>
<dbReference type="AlphaFoldDB" id="A0A091MTJ3"/>
<gene>
    <name evidence="2" type="ORF">N311_11162</name>
</gene>
<organism evidence="2 3">
    <name type="scientific">Apaloderma vittatum</name>
    <name type="common">Bar-tailed trogon</name>
    <dbReference type="NCBI Taxonomy" id="57397"/>
    <lineage>
        <taxon>Eukaryota</taxon>
        <taxon>Metazoa</taxon>
        <taxon>Chordata</taxon>
        <taxon>Craniata</taxon>
        <taxon>Vertebrata</taxon>
        <taxon>Euteleostomi</taxon>
        <taxon>Archelosauria</taxon>
        <taxon>Archosauria</taxon>
        <taxon>Dinosauria</taxon>
        <taxon>Saurischia</taxon>
        <taxon>Theropoda</taxon>
        <taxon>Coelurosauria</taxon>
        <taxon>Aves</taxon>
        <taxon>Neognathae</taxon>
        <taxon>Neoaves</taxon>
        <taxon>Telluraves</taxon>
        <taxon>Coraciimorphae</taxon>
        <taxon>Trogoniformes</taxon>
        <taxon>Trogonidae</taxon>
        <taxon>Apaloderma</taxon>
    </lineage>
</organism>
<feature type="region of interest" description="Disordered" evidence="1">
    <location>
        <begin position="1"/>
        <end position="29"/>
    </location>
</feature>
<feature type="compositionally biased region" description="Basic residues" evidence="1">
    <location>
        <begin position="1"/>
        <end position="12"/>
    </location>
</feature>
<evidence type="ECO:0000313" key="3">
    <source>
        <dbReference type="Proteomes" id="UP000054244"/>
    </source>
</evidence>
<reference evidence="2 3" key="1">
    <citation type="submission" date="2014-04" db="EMBL/GenBank/DDBJ databases">
        <title>Genome evolution of avian class.</title>
        <authorList>
            <person name="Zhang G."/>
            <person name="Li C."/>
        </authorList>
    </citation>
    <scope>NUCLEOTIDE SEQUENCE [LARGE SCALE GENOMIC DNA]</scope>
    <source>
        <strain evidence="2">BGI_N311</strain>
    </source>
</reference>
<accession>A0A091MTJ3</accession>
<evidence type="ECO:0000313" key="2">
    <source>
        <dbReference type="EMBL" id="KFP80833.1"/>
    </source>
</evidence>
<feature type="non-terminal residue" evidence="2">
    <location>
        <position position="57"/>
    </location>
</feature>
<dbReference type="EMBL" id="KL371559">
    <property type="protein sequence ID" value="KFP80833.1"/>
    <property type="molecule type" value="Genomic_DNA"/>
</dbReference>
<evidence type="ECO:0000256" key="1">
    <source>
        <dbReference type="SAM" id="MobiDB-lite"/>
    </source>
</evidence>
<sequence>VNTHPHRPRRLLHPLSPFRPPHNPSPGQPARHVLAAAWVAFHHLVGELEASVGDLWH</sequence>
<feature type="compositionally biased region" description="Pro residues" evidence="1">
    <location>
        <begin position="17"/>
        <end position="27"/>
    </location>
</feature>
<protein>
    <submittedName>
        <fullName evidence="2">Uncharacterized protein</fullName>
    </submittedName>
</protein>
<keyword evidence="3" id="KW-1185">Reference proteome</keyword>
<name>A0A091MTJ3_APAVI</name>